<name>A0A165ZFN3_9EURY</name>
<protein>
    <submittedName>
        <fullName evidence="2">Uncharacterized protein</fullName>
    </submittedName>
</protein>
<sequence length="91" mass="10978">MITKIEEIQEIKAHLEENDITLTEWLFYNAHIRIQQIEHELEQIKKELKEKPGLKAIKDEIEEIEEHNNAKEIRHGLKEIKQELEIIRKKS</sequence>
<proteinExistence type="predicted"/>
<reference evidence="2 3" key="1">
    <citation type="submission" date="2016-04" db="EMBL/GenBank/DDBJ databases">
        <title>Genome sequence of Methanobrevibacter curvatus DSM 11111.</title>
        <authorList>
            <person name="Poehlein A."/>
            <person name="Seedorf H."/>
            <person name="Daniel R."/>
        </authorList>
    </citation>
    <scope>NUCLEOTIDE SEQUENCE [LARGE SCALE GENOMIC DNA]</scope>
    <source>
        <strain evidence="2 3">DSM 11111</strain>
    </source>
</reference>
<dbReference type="EMBL" id="LWMV01000206">
    <property type="protein sequence ID" value="KZX10653.1"/>
    <property type="molecule type" value="Genomic_DNA"/>
</dbReference>
<keyword evidence="1" id="KW-0175">Coiled coil</keyword>
<dbReference type="PATRIC" id="fig|49547.3.peg.1823"/>
<comment type="caution">
    <text evidence="2">The sequence shown here is derived from an EMBL/GenBank/DDBJ whole genome shotgun (WGS) entry which is preliminary data.</text>
</comment>
<keyword evidence="3" id="KW-1185">Reference proteome</keyword>
<evidence type="ECO:0000313" key="3">
    <source>
        <dbReference type="Proteomes" id="UP000077245"/>
    </source>
</evidence>
<feature type="coiled-coil region" evidence="1">
    <location>
        <begin position="54"/>
        <end position="90"/>
    </location>
</feature>
<evidence type="ECO:0000256" key="1">
    <source>
        <dbReference type="SAM" id="Coils"/>
    </source>
</evidence>
<gene>
    <name evidence="2" type="ORF">MBCUR_17140</name>
</gene>
<organism evidence="2 3">
    <name type="scientific">Methanobrevibacter curvatus</name>
    <dbReference type="NCBI Taxonomy" id="49547"/>
    <lineage>
        <taxon>Archaea</taxon>
        <taxon>Methanobacteriati</taxon>
        <taxon>Methanobacteriota</taxon>
        <taxon>Methanomada group</taxon>
        <taxon>Methanobacteria</taxon>
        <taxon>Methanobacteriales</taxon>
        <taxon>Methanobacteriaceae</taxon>
        <taxon>Methanobrevibacter</taxon>
    </lineage>
</organism>
<dbReference type="AlphaFoldDB" id="A0A165ZFN3"/>
<evidence type="ECO:0000313" key="2">
    <source>
        <dbReference type="EMBL" id="KZX10653.1"/>
    </source>
</evidence>
<dbReference type="RefSeq" id="WP_067092495.1">
    <property type="nucleotide sequence ID" value="NZ_LWMV01000206.1"/>
</dbReference>
<accession>A0A165ZFN3</accession>
<dbReference type="Proteomes" id="UP000077245">
    <property type="component" value="Unassembled WGS sequence"/>
</dbReference>